<dbReference type="SUPFAM" id="SSF109604">
    <property type="entry name" value="HD-domain/PDEase-like"/>
    <property type="match status" value="1"/>
</dbReference>
<keyword evidence="1 4" id="KW-0378">Hydrolase</keyword>
<dbReference type="Gene3D" id="1.10.3210.10">
    <property type="entry name" value="Hypothetical protein af1432"/>
    <property type="match status" value="1"/>
</dbReference>
<dbReference type="EMBL" id="AFRZ01000001">
    <property type="protein sequence ID" value="EHP30686.1"/>
    <property type="molecule type" value="Genomic_DNA"/>
</dbReference>
<dbReference type="OrthoDB" id="9793035at2"/>
<accession>H1FXR6</accession>
<dbReference type="Gene3D" id="3.30.420.150">
    <property type="entry name" value="Exopolyphosphatase. Domain 2"/>
    <property type="match status" value="1"/>
</dbReference>
<name>B6BN38_SULGG</name>
<dbReference type="Pfam" id="PF21447">
    <property type="entry name" value="Ppx-GppA_III"/>
    <property type="match status" value="1"/>
</dbReference>
<dbReference type="PATRIC" id="fig|929558.5.peg.2154"/>
<dbReference type="STRING" id="929558.SMGD1_2163"/>
<dbReference type="AlphaFoldDB" id="B6BN38"/>
<gene>
    <name evidence="4" type="ORF">SMGD1_2163</name>
</gene>
<proteinExistence type="predicted"/>
<sequence length="486" mass="54582">MAKRVAVIDIGSNSVRLVVYEKTSRFAFHLLNESKSKVRLSENAYQNDGNLQEIPMQRTLDALKDFLSIIASYKARKTLCVATSALRDAPNKKEFLLRAKEELNLNIKIINGEKEAYLGAIACANLLPTQKNALSIDIGGGSTELALINDKDVSNTLSLNLGTVRLKELFCDDKNKSEAIKYIDAKLEVLDGIQAKTLIGIGGTFRAISNAIMDNKEHPLNKLHAFSYTGTELDNFISSIMKADEEELTNLGIKDERFDIIKPGALILQRVLKKLSIEKVITSGVGVREGAFLADLLRGSKDKFPEHYNSSARYILDSHVSEKGIAIQLNSLAKKIFDITHKHLGIDKSFRKDLSLAAKLYPCGNDIHFFSKNKHSYYILQSALEYGFTHNQITLISTLCKYAKKKLPSPSHMQKYRELLPEQKTLYALSYILSLSVSLVAHRPRNIDFELIFNDGVLKIDSKESLRLCRESVNKLERIENLKVIF</sequence>
<dbReference type="eggNOG" id="COG0248">
    <property type="taxonomic scope" value="Bacteria"/>
</dbReference>
<dbReference type="RefSeq" id="WP_008339289.1">
    <property type="nucleotide sequence ID" value="NZ_AFRZ01000001.1"/>
</dbReference>
<dbReference type="InterPro" id="IPR030673">
    <property type="entry name" value="PyroPPase_GppA_Ppx"/>
</dbReference>
<dbReference type="HOGENOM" id="CLU_025908_4_2_7"/>
<reference evidence="4 5" key="1">
    <citation type="journal article" date="2012" name="Proc. Natl. Acad. Sci. U.S.A.">
        <title>Genome and physiology of a model Epsilonproteobacterium responsible for sulfide detoxification in marine oxygen depletion zones.</title>
        <authorList>
            <person name="Grote J."/>
            <person name="Schott T."/>
            <person name="Bruckner C.G."/>
            <person name="Glockner F.O."/>
            <person name="Jost G."/>
            <person name="Teeling H."/>
            <person name="Labrenz M."/>
            <person name="Jurgens K."/>
        </authorList>
    </citation>
    <scope>NUCLEOTIDE SEQUENCE [LARGE SCALE GENOMIC DNA]</scope>
    <source>
        <strain evidence="4 5">GD1</strain>
    </source>
</reference>
<dbReference type="Proteomes" id="UP000006431">
    <property type="component" value="Unassembled WGS sequence"/>
</dbReference>
<feature type="domain" description="Ppx/GppA phosphatase N-terminal" evidence="2">
    <location>
        <begin position="18"/>
        <end position="297"/>
    </location>
</feature>
<evidence type="ECO:0000259" key="2">
    <source>
        <dbReference type="Pfam" id="PF02541"/>
    </source>
</evidence>
<dbReference type="Pfam" id="PF02541">
    <property type="entry name" value="Ppx-GppA"/>
    <property type="match status" value="1"/>
</dbReference>
<evidence type="ECO:0000259" key="3">
    <source>
        <dbReference type="Pfam" id="PF21447"/>
    </source>
</evidence>
<organism evidence="4 5">
    <name type="scientific">Sulfurimonas gotlandica (strain DSM 19862 / JCM 16533 / GD1)</name>
    <dbReference type="NCBI Taxonomy" id="929558"/>
    <lineage>
        <taxon>Bacteria</taxon>
        <taxon>Pseudomonadati</taxon>
        <taxon>Campylobacterota</taxon>
        <taxon>Epsilonproteobacteria</taxon>
        <taxon>Campylobacterales</taxon>
        <taxon>Sulfurimonadaceae</taxon>
        <taxon>Sulfurimonas</taxon>
    </lineage>
</organism>
<dbReference type="InterPro" id="IPR048950">
    <property type="entry name" value="Ppx_GppA_C"/>
</dbReference>
<dbReference type="EC" id="3.6.1.-" evidence="4"/>
<dbReference type="InterPro" id="IPR043129">
    <property type="entry name" value="ATPase_NBD"/>
</dbReference>
<dbReference type="PANTHER" id="PTHR30005">
    <property type="entry name" value="EXOPOLYPHOSPHATASE"/>
    <property type="match status" value="1"/>
</dbReference>
<dbReference type="PANTHER" id="PTHR30005:SF0">
    <property type="entry name" value="RETROGRADE REGULATION PROTEIN 2"/>
    <property type="match status" value="1"/>
</dbReference>
<dbReference type="CDD" id="cd24052">
    <property type="entry name" value="ASKHA_NBD_HpPPX-GppA-like"/>
    <property type="match status" value="1"/>
</dbReference>
<dbReference type="InterPro" id="IPR050273">
    <property type="entry name" value="GppA/Ppx_hydrolase"/>
</dbReference>
<keyword evidence="5" id="KW-1185">Reference proteome</keyword>
<dbReference type="Gene3D" id="3.30.420.40">
    <property type="match status" value="1"/>
</dbReference>
<feature type="domain" description="Ppx/GppA phosphatase C-terminal" evidence="3">
    <location>
        <begin position="328"/>
        <end position="448"/>
    </location>
</feature>
<accession>B6BN38</accession>
<evidence type="ECO:0000313" key="5">
    <source>
        <dbReference type="Proteomes" id="UP000006431"/>
    </source>
</evidence>
<protein>
    <submittedName>
        <fullName evidence="4">Ppx/GppA phosphatase</fullName>
        <ecNumber evidence="4">3.6.1.-</ecNumber>
    </submittedName>
</protein>
<dbReference type="SUPFAM" id="SSF53067">
    <property type="entry name" value="Actin-like ATPase domain"/>
    <property type="match status" value="2"/>
</dbReference>
<dbReference type="GO" id="GO:0016462">
    <property type="term" value="F:pyrophosphatase activity"/>
    <property type="evidence" value="ECO:0007669"/>
    <property type="project" value="TreeGrafter"/>
</dbReference>
<evidence type="ECO:0000313" key="4">
    <source>
        <dbReference type="EMBL" id="EHP30686.1"/>
    </source>
</evidence>
<evidence type="ECO:0000256" key="1">
    <source>
        <dbReference type="ARBA" id="ARBA00022801"/>
    </source>
</evidence>
<dbReference type="InterPro" id="IPR003695">
    <property type="entry name" value="Ppx_GppA_N"/>
</dbReference>
<dbReference type="PIRSF" id="PIRSF001267">
    <property type="entry name" value="Pyrophosphatase_GppA_Ppx"/>
    <property type="match status" value="1"/>
</dbReference>
<comment type="caution">
    <text evidence="4">The sequence shown here is derived from an EMBL/GenBank/DDBJ whole genome shotgun (WGS) entry which is preliminary data.</text>
</comment>